<dbReference type="Pfam" id="PF08922">
    <property type="entry name" value="DUF1905"/>
    <property type="match status" value="1"/>
</dbReference>
<dbReference type="AlphaFoldDB" id="A0A4U8WBS2"/>
<gene>
    <name evidence="1" type="ORF">NCTC10797_03011</name>
</gene>
<dbReference type="SUPFAM" id="SSF141694">
    <property type="entry name" value="AF2212/PG0164-like"/>
    <property type="match status" value="1"/>
</dbReference>
<evidence type="ECO:0000313" key="2">
    <source>
        <dbReference type="Proteomes" id="UP000290439"/>
    </source>
</evidence>
<dbReference type="InterPro" id="IPR037079">
    <property type="entry name" value="AF2212/PG0164-like_sf"/>
</dbReference>
<protein>
    <submittedName>
        <fullName evidence="1">Uncharacterized protein conserved in bacteria</fullName>
    </submittedName>
</protein>
<reference evidence="1 2" key="1">
    <citation type="submission" date="2019-02" db="EMBL/GenBank/DDBJ databases">
        <authorList>
            <consortium name="Pathogen Informatics"/>
        </authorList>
    </citation>
    <scope>NUCLEOTIDE SEQUENCE [LARGE SCALE GENOMIC DNA]</scope>
    <source>
        <strain evidence="1 2">3012STDY6756504</strain>
    </source>
</reference>
<proteinExistence type="predicted"/>
<evidence type="ECO:0000313" key="1">
    <source>
        <dbReference type="EMBL" id="VFA99228.1"/>
    </source>
</evidence>
<dbReference type="Gene3D" id="2.40.30.100">
    <property type="entry name" value="AF2212/PG0164-like"/>
    <property type="match status" value="1"/>
</dbReference>
<sequence length="144" mass="15588">MAEFRARIQSAVGGGAYVAVPEEIIAELGGGGRIPVRARFDGIDYIGSIVSMGAGPCLGMLKAIRAELGKEPGDLVTVTVERDTSERTIEVPEDLAAALDTAGLRTRFDELSYSRRRDAVRRVTEAKREQTRINRIEAIVAELS</sequence>
<dbReference type="EMBL" id="LR215973">
    <property type="protein sequence ID" value="VFA99228.1"/>
    <property type="molecule type" value="Genomic_DNA"/>
</dbReference>
<dbReference type="Pfam" id="PF13376">
    <property type="entry name" value="OmdA"/>
    <property type="match status" value="1"/>
</dbReference>
<name>A0A4U8WBS2_9NOCA</name>
<dbReference type="RefSeq" id="WP_130917521.1">
    <property type="nucleotide sequence ID" value="NZ_LR215973.1"/>
</dbReference>
<dbReference type="Proteomes" id="UP000290439">
    <property type="component" value="Chromosome"/>
</dbReference>
<organism evidence="1 2">
    <name type="scientific">Nocardia cyriacigeorgica</name>
    <dbReference type="NCBI Taxonomy" id="135487"/>
    <lineage>
        <taxon>Bacteria</taxon>
        <taxon>Bacillati</taxon>
        <taxon>Actinomycetota</taxon>
        <taxon>Actinomycetes</taxon>
        <taxon>Mycobacteriales</taxon>
        <taxon>Nocardiaceae</taxon>
        <taxon>Nocardia</taxon>
    </lineage>
</organism>
<dbReference type="InterPro" id="IPR015018">
    <property type="entry name" value="DUF1905"/>
</dbReference>
<accession>A0A4U8WBS2</accession>